<evidence type="ECO:0000256" key="5">
    <source>
        <dbReference type="ARBA" id="ARBA00023136"/>
    </source>
</evidence>
<evidence type="ECO:0000256" key="6">
    <source>
        <dbReference type="SAM" id="Phobius"/>
    </source>
</evidence>
<feature type="transmembrane region" description="Helical" evidence="6">
    <location>
        <begin position="146"/>
        <end position="165"/>
    </location>
</feature>
<dbReference type="RefSeq" id="WP_090843193.1">
    <property type="nucleotide sequence ID" value="NZ_FNIL01000007.1"/>
</dbReference>
<accession>A0A1H0H222</accession>
<keyword evidence="5 6" id="KW-0472">Membrane</keyword>
<evidence type="ECO:0000256" key="2">
    <source>
        <dbReference type="ARBA" id="ARBA00022692"/>
    </source>
</evidence>
<evidence type="ECO:0000256" key="1">
    <source>
        <dbReference type="ARBA" id="ARBA00004141"/>
    </source>
</evidence>
<name>A0A1H0H222_9BACI</name>
<feature type="transmembrane region" description="Helical" evidence="6">
    <location>
        <begin position="171"/>
        <end position="188"/>
    </location>
</feature>
<feature type="transmembrane region" description="Helical" evidence="6">
    <location>
        <begin position="79"/>
        <end position="97"/>
    </location>
</feature>
<feature type="transmembrane region" description="Helical" evidence="6">
    <location>
        <begin position="358"/>
        <end position="378"/>
    </location>
</feature>
<proteinExistence type="predicted"/>
<dbReference type="GO" id="GO:0032153">
    <property type="term" value="C:cell division site"/>
    <property type="evidence" value="ECO:0007669"/>
    <property type="project" value="TreeGrafter"/>
</dbReference>
<keyword evidence="4 6" id="KW-1133">Transmembrane helix</keyword>
<feature type="transmembrane region" description="Helical" evidence="6">
    <location>
        <begin position="117"/>
        <end position="134"/>
    </location>
</feature>
<feature type="transmembrane region" description="Helical" evidence="6">
    <location>
        <begin position="320"/>
        <end position="338"/>
    </location>
</feature>
<keyword evidence="8" id="KW-1185">Reference proteome</keyword>
<dbReference type="GO" id="GO:0005886">
    <property type="term" value="C:plasma membrane"/>
    <property type="evidence" value="ECO:0007669"/>
    <property type="project" value="TreeGrafter"/>
</dbReference>
<keyword evidence="3" id="KW-0133">Cell shape</keyword>
<dbReference type="Pfam" id="PF01098">
    <property type="entry name" value="FTSW_RODA_SPOVE"/>
    <property type="match status" value="1"/>
</dbReference>
<dbReference type="PANTHER" id="PTHR30474:SF1">
    <property type="entry name" value="PEPTIDOGLYCAN GLYCOSYLTRANSFERASE MRDB"/>
    <property type="match status" value="1"/>
</dbReference>
<dbReference type="Proteomes" id="UP000198778">
    <property type="component" value="Unassembled WGS sequence"/>
</dbReference>
<dbReference type="PROSITE" id="PS00428">
    <property type="entry name" value="FTSW_RODA_SPOVE"/>
    <property type="match status" value="1"/>
</dbReference>
<dbReference type="InterPro" id="IPR001182">
    <property type="entry name" value="FtsW/RodA"/>
</dbReference>
<dbReference type="OrthoDB" id="9768187at2"/>
<feature type="transmembrane region" description="Helical" evidence="6">
    <location>
        <begin position="51"/>
        <end position="67"/>
    </location>
</feature>
<dbReference type="GO" id="GO:0015648">
    <property type="term" value="F:lipid-linked peptidoglycan transporter activity"/>
    <property type="evidence" value="ECO:0007669"/>
    <property type="project" value="TreeGrafter"/>
</dbReference>
<dbReference type="GO" id="GO:0008360">
    <property type="term" value="P:regulation of cell shape"/>
    <property type="evidence" value="ECO:0007669"/>
    <property type="project" value="UniProtKB-KW"/>
</dbReference>
<keyword evidence="2 6" id="KW-0812">Transmembrane</keyword>
<gene>
    <name evidence="7" type="ORF">SAMN04488053_107144</name>
</gene>
<feature type="transmembrane region" description="Helical" evidence="6">
    <location>
        <begin position="282"/>
        <end position="308"/>
    </location>
</feature>
<evidence type="ECO:0000313" key="7">
    <source>
        <dbReference type="EMBL" id="SDO13150.1"/>
    </source>
</evidence>
<evidence type="ECO:0000256" key="4">
    <source>
        <dbReference type="ARBA" id="ARBA00022989"/>
    </source>
</evidence>
<dbReference type="EMBL" id="FNIL01000007">
    <property type="protein sequence ID" value="SDO13150.1"/>
    <property type="molecule type" value="Genomic_DNA"/>
</dbReference>
<protein>
    <submittedName>
        <fullName evidence="7">Rod shape-determining protein RodA</fullName>
    </submittedName>
</protein>
<reference evidence="8" key="1">
    <citation type="submission" date="2016-10" db="EMBL/GenBank/DDBJ databases">
        <authorList>
            <person name="Varghese N."/>
            <person name="Submissions S."/>
        </authorList>
    </citation>
    <scope>NUCLEOTIDE SEQUENCE [LARGE SCALE GENOMIC DNA]</scope>
    <source>
        <strain evidence="8">CGMCC 1.10369</strain>
    </source>
</reference>
<sequence>MQERKSPFQQLDFTLLFFLFVLMCISLVAIYSAATSEQYNVPASYFVQRQILWFAVGTVLLISAMVIDYEAFKKLSIPLYAVSMMLLIATHLFGIEVNGAQRWIGVPGLFTFQPSEFVKIFIIISMAHLLFVITRHPRPKTFTSDVIVVGKILGVGMPPFAFILIQPDLGTALVILSIIFIMILMAGVTFRMIGLLITIGLTGIASLVWLHNNAFAIFTQIIRPHQLSRIYAWLDPSANVGAEGYQLYHAIQGIGAGQLYGSGFGQGVKSQSGVIPELHTDFIFTVIAEEFGFIGATILMVVYFLLLYRMVLIAFTCNNTFGTYIVAGVVGLLVFQVFQNVGMTIGVVPITGLALPFISYGGSALVTNMLAIGLVLNVNIRTKHYMFGEEE</sequence>
<evidence type="ECO:0000313" key="8">
    <source>
        <dbReference type="Proteomes" id="UP000198778"/>
    </source>
</evidence>
<feature type="transmembrane region" description="Helical" evidence="6">
    <location>
        <begin position="193"/>
        <end position="210"/>
    </location>
</feature>
<evidence type="ECO:0000256" key="3">
    <source>
        <dbReference type="ARBA" id="ARBA00022960"/>
    </source>
</evidence>
<dbReference type="GO" id="GO:0051301">
    <property type="term" value="P:cell division"/>
    <property type="evidence" value="ECO:0007669"/>
    <property type="project" value="InterPro"/>
</dbReference>
<dbReference type="PANTHER" id="PTHR30474">
    <property type="entry name" value="CELL CYCLE PROTEIN"/>
    <property type="match status" value="1"/>
</dbReference>
<dbReference type="InterPro" id="IPR018365">
    <property type="entry name" value="Cell_cycle_FtsW-rel_CS"/>
</dbReference>
<feature type="transmembrane region" description="Helical" evidence="6">
    <location>
        <begin position="12"/>
        <end position="31"/>
    </location>
</feature>
<comment type="subcellular location">
    <subcellularLocation>
        <location evidence="1">Membrane</location>
        <topology evidence="1">Multi-pass membrane protein</topology>
    </subcellularLocation>
</comment>
<dbReference type="AlphaFoldDB" id="A0A1H0H222"/>
<organism evidence="7 8">
    <name type="scientific">Alkalicoccus daliensis</name>
    <dbReference type="NCBI Taxonomy" id="745820"/>
    <lineage>
        <taxon>Bacteria</taxon>
        <taxon>Bacillati</taxon>
        <taxon>Bacillota</taxon>
        <taxon>Bacilli</taxon>
        <taxon>Bacillales</taxon>
        <taxon>Bacillaceae</taxon>
        <taxon>Alkalicoccus</taxon>
    </lineage>
</organism>
<dbReference type="STRING" id="745820.SAMN04488053_107144"/>